<protein>
    <recommendedName>
        <fullName evidence="3">HNH endonuclease</fullName>
    </recommendedName>
</protein>
<dbReference type="EMBL" id="JAUYVH010000001">
    <property type="protein sequence ID" value="MDQ9169339.1"/>
    <property type="molecule type" value="Genomic_DNA"/>
</dbReference>
<evidence type="ECO:0000313" key="2">
    <source>
        <dbReference type="Proteomes" id="UP001225596"/>
    </source>
</evidence>
<organism evidence="1 2">
    <name type="scientific">Keguizhuia sedimenti</name>
    <dbReference type="NCBI Taxonomy" id="3064264"/>
    <lineage>
        <taxon>Bacteria</taxon>
        <taxon>Pseudomonadati</taxon>
        <taxon>Pseudomonadota</taxon>
        <taxon>Betaproteobacteria</taxon>
        <taxon>Burkholderiales</taxon>
        <taxon>Oxalobacteraceae</taxon>
        <taxon>Keguizhuia</taxon>
    </lineage>
</organism>
<evidence type="ECO:0000313" key="1">
    <source>
        <dbReference type="EMBL" id="MDQ9169339.1"/>
    </source>
</evidence>
<gene>
    <name evidence="1" type="ORF">Q8A64_02825</name>
</gene>
<sequence length="99" mass="11851">MDTQDRERCPLCGRSLGEINIDHHHLVPKTFKGREQFAIHRICHRKIHATFTERELFKTYHTWEALRSHEDIKSFIEWVAKKDPGYYSGTVTSKSRRRK</sequence>
<proteinExistence type="predicted"/>
<dbReference type="PANTHER" id="PTHR37827">
    <property type="entry name" value="TUDOR DOMAIN-CONTAINING PROTEIN"/>
    <property type="match status" value="1"/>
</dbReference>
<reference evidence="1 2" key="1">
    <citation type="submission" date="2023-08" db="EMBL/GenBank/DDBJ databases">
        <title>Oxalobacteraceae gen .nov., isolated from river sludge outside the plant.</title>
        <authorList>
            <person name="Zhao S.Y."/>
        </authorList>
    </citation>
    <scope>NUCLEOTIDE SEQUENCE [LARGE SCALE GENOMIC DNA]</scope>
    <source>
        <strain evidence="1 2">R-40</strain>
    </source>
</reference>
<comment type="caution">
    <text evidence="1">The sequence shown here is derived from an EMBL/GenBank/DDBJ whole genome shotgun (WGS) entry which is preliminary data.</text>
</comment>
<evidence type="ECO:0008006" key="3">
    <source>
        <dbReference type="Google" id="ProtNLM"/>
    </source>
</evidence>
<dbReference type="Proteomes" id="UP001225596">
    <property type="component" value="Unassembled WGS sequence"/>
</dbReference>
<dbReference type="RefSeq" id="WP_338435214.1">
    <property type="nucleotide sequence ID" value="NZ_JAUYVH010000001.1"/>
</dbReference>
<keyword evidence="2" id="KW-1185">Reference proteome</keyword>
<dbReference type="PANTHER" id="PTHR37827:SF1">
    <property type="entry name" value="HNH DOMAIN-CONTAINING PROTEIN"/>
    <property type="match status" value="1"/>
</dbReference>
<name>A0ABU1BMI5_9BURK</name>
<accession>A0ABU1BMI5</accession>